<dbReference type="Proteomes" id="UP000299102">
    <property type="component" value="Unassembled WGS sequence"/>
</dbReference>
<dbReference type="AlphaFoldDB" id="A0A4C1X219"/>
<evidence type="ECO:0000256" key="1">
    <source>
        <dbReference type="SAM" id="MobiDB-lite"/>
    </source>
</evidence>
<keyword evidence="3" id="KW-1185">Reference proteome</keyword>
<feature type="compositionally biased region" description="Polar residues" evidence="1">
    <location>
        <begin position="74"/>
        <end position="83"/>
    </location>
</feature>
<gene>
    <name evidence="2" type="ORF">EVAR_43294_1</name>
</gene>
<evidence type="ECO:0000313" key="2">
    <source>
        <dbReference type="EMBL" id="GBP56355.1"/>
    </source>
</evidence>
<organism evidence="2 3">
    <name type="scientific">Eumeta variegata</name>
    <name type="common">Bagworm moth</name>
    <name type="synonym">Eumeta japonica</name>
    <dbReference type="NCBI Taxonomy" id="151549"/>
    <lineage>
        <taxon>Eukaryota</taxon>
        <taxon>Metazoa</taxon>
        <taxon>Ecdysozoa</taxon>
        <taxon>Arthropoda</taxon>
        <taxon>Hexapoda</taxon>
        <taxon>Insecta</taxon>
        <taxon>Pterygota</taxon>
        <taxon>Neoptera</taxon>
        <taxon>Endopterygota</taxon>
        <taxon>Lepidoptera</taxon>
        <taxon>Glossata</taxon>
        <taxon>Ditrysia</taxon>
        <taxon>Tineoidea</taxon>
        <taxon>Psychidae</taxon>
        <taxon>Oiketicinae</taxon>
        <taxon>Eumeta</taxon>
    </lineage>
</organism>
<sequence length="146" mass="15982">MDSHRLRQFSRSAVLDLLRDFEAYCPSLARASQPRSRDGGRTQHQQEPTKRPATARPSEGSTSSSSDSDAGERTTGSPSSQQYGDAKLAAKTATSTHGSGRRIHLLPDHPVFQKPKTANPKQNQSPTNRLSRFTTLQRAGENCSAY</sequence>
<feature type="region of interest" description="Disordered" evidence="1">
    <location>
        <begin position="28"/>
        <end position="146"/>
    </location>
</feature>
<dbReference type="EMBL" id="BGZK01000690">
    <property type="protein sequence ID" value="GBP56355.1"/>
    <property type="molecule type" value="Genomic_DNA"/>
</dbReference>
<comment type="caution">
    <text evidence="2">The sequence shown here is derived from an EMBL/GenBank/DDBJ whole genome shotgun (WGS) entry which is preliminary data.</text>
</comment>
<name>A0A4C1X219_EUMVA</name>
<protein>
    <submittedName>
        <fullName evidence="2">Uncharacterized protein</fullName>
    </submittedName>
</protein>
<feature type="compositionally biased region" description="Polar residues" evidence="1">
    <location>
        <begin position="119"/>
        <end position="137"/>
    </location>
</feature>
<feature type="compositionally biased region" description="Low complexity" evidence="1">
    <location>
        <begin position="54"/>
        <end position="68"/>
    </location>
</feature>
<proteinExistence type="predicted"/>
<reference evidence="2 3" key="1">
    <citation type="journal article" date="2019" name="Commun. Biol.">
        <title>The bagworm genome reveals a unique fibroin gene that provides high tensile strength.</title>
        <authorList>
            <person name="Kono N."/>
            <person name="Nakamura H."/>
            <person name="Ohtoshi R."/>
            <person name="Tomita M."/>
            <person name="Numata K."/>
            <person name="Arakawa K."/>
        </authorList>
    </citation>
    <scope>NUCLEOTIDE SEQUENCE [LARGE SCALE GENOMIC DNA]</scope>
</reference>
<evidence type="ECO:0000313" key="3">
    <source>
        <dbReference type="Proteomes" id="UP000299102"/>
    </source>
</evidence>
<accession>A0A4C1X219</accession>